<dbReference type="Proteomes" id="UP000887577">
    <property type="component" value="Unplaced"/>
</dbReference>
<organism evidence="2 3">
    <name type="scientific">Panagrolaimus superbus</name>
    <dbReference type="NCBI Taxonomy" id="310955"/>
    <lineage>
        <taxon>Eukaryota</taxon>
        <taxon>Metazoa</taxon>
        <taxon>Ecdysozoa</taxon>
        <taxon>Nematoda</taxon>
        <taxon>Chromadorea</taxon>
        <taxon>Rhabditida</taxon>
        <taxon>Tylenchina</taxon>
        <taxon>Panagrolaimomorpha</taxon>
        <taxon>Panagrolaimoidea</taxon>
        <taxon>Panagrolaimidae</taxon>
        <taxon>Panagrolaimus</taxon>
    </lineage>
</organism>
<accession>A0A914Y8B1</accession>
<evidence type="ECO:0000313" key="3">
    <source>
        <dbReference type="WBParaSite" id="PSU_v2.g15512.t1"/>
    </source>
</evidence>
<feature type="compositionally biased region" description="Basic and acidic residues" evidence="1">
    <location>
        <begin position="31"/>
        <end position="64"/>
    </location>
</feature>
<dbReference type="WBParaSite" id="PSU_v2.g15512.t1">
    <property type="protein sequence ID" value="PSU_v2.g15512.t1"/>
    <property type="gene ID" value="PSU_v2.g15512"/>
</dbReference>
<evidence type="ECO:0000256" key="1">
    <source>
        <dbReference type="SAM" id="MobiDB-lite"/>
    </source>
</evidence>
<reference evidence="3" key="1">
    <citation type="submission" date="2022-11" db="UniProtKB">
        <authorList>
            <consortium name="WormBaseParasite"/>
        </authorList>
    </citation>
    <scope>IDENTIFICATION</scope>
</reference>
<evidence type="ECO:0000313" key="2">
    <source>
        <dbReference type="Proteomes" id="UP000887577"/>
    </source>
</evidence>
<name>A0A914Y8B1_9BILA</name>
<protein>
    <submittedName>
        <fullName evidence="3">Uncharacterized protein</fullName>
    </submittedName>
</protein>
<proteinExistence type="predicted"/>
<sequence>MSEESQEAIRIRVGNRKRRRQFDDNPDSDAEFNRLLKQHEKTIDEAEKAKEERRATRKATSEAKKAKKPRREAPEHDDTCDACNSDGELILR</sequence>
<dbReference type="AlphaFoldDB" id="A0A914Y8B1"/>
<feature type="region of interest" description="Disordered" evidence="1">
    <location>
        <begin position="1"/>
        <end position="92"/>
    </location>
</feature>
<keyword evidence="2" id="KW-1185">Reference proteome</keyword>